<accession>A0A9P1G5J1</accession>
<feature type="region of interest" description="Disordered" evidence="1">
    <location>
        <begin position="1"/>
        <end position="40"/>
    </location>
</feature>
<keyword evidence="4" id="KW-1185">Reference proteome</keyword>
<dbReference type="AlphaFoldDB" id="A0A9P1G5J1"/>
<dbReference type="EMBL" id="CAMXCT010002429">
    <property type="protein sequence ID" value="CAI3998107.1"/>
    <property type="molecule type" value="Genomic_DNA"/>
</dbReference>
<evidence type="ECO:0000313" key="3">
    <source>
        <dbReference type="EMBL" id="CAL1151482.1"/>
    </source>
</evidence>
<feature type="compositionally biased region" description="Basic and acidic residues" evidence="1">
    <location>
        <begin position="25"/>
        <end position="40"/>
    </location>
</feature>
<evidence type="ECO:0000313" key="2">
    <source>
        <dbReference type="EMBL" id="CAI3998107.1"/>
    </source>
</evidence>
<gene>
    <name evidence="2" type="ORF">C1SCF055_LOCUS24434</name>
</gene>
<dbReference type="EMBL" id="CAMXCT020002429">
    <property type="protein sequence ID" value="CAL1151482.1"/>
    <property type="molecule type" value="Genomic_DNA"/>
</dbReference>
<evidence type="ECO:0000256" key="1">
    <source>
        <dbReference type="SAM" id="MobiDB-lite"/>
    </source>
</evidence>
<sequence length="1161" mass="129519">MASPQAMDMDHMEVKSEQGLSPDAYVKEEAAGVKEEEEDKKMEMKQEMATTEWTEGLIPEATDLDLQKNLVISALKQLLEKFGSARVYLEQRYKERAEAMLFYEYLHTLSAQSHPMHNLFDSKKWSEQPSSTMLKLPAWCFSFAALCSVKPDTDQKHTMDLAEQILTNGFESQADPLLVTLRPDVMKACPCQVQPADRLQPFAVGFCKGKARMHTLLSILSIFHDNNLKIEEVHPTLYESVQYIFCQYVETQTLKDELLMNFKNSIKGSLRKAPSIMCWVQAVQNLMVFGKVDVQALIKKFNSQNPSNFQLTGSKAQAVRALLEDFPVEALKCVQEHVQLVGWQSCAFTDDALSSKKLLPGHTFRNVSGSKTWTALGRVTVGSATLAVQHAVKKFGATSPESRRKFTRSDLEQFAQQAAFVINMAGHAKQEVPLDDGEIEKNWVTAWMRCDQSVMLEVQMHLSQKDASLEPRGVKQLAELMDAHANSVPVQGAKAMKIGELEEDTWKLVKNRLEYDWQAIRVYRIRLTSFEGTLYQQKLAHRMKAWENSHGAAGAFLNRNVKILCSTQQSDENLRRFADFKSEFCKAYGLQQDKLVTVVMLNWAAVCRIRDALRNCQANMASVILNQSCSAMAVAIMPEFSYKRGQSWRAEMSCLEALSNGGLFIDRSLAIQFEAHKDTRDTRPLVYKARIAMGQSFREKDWVFAACPLVKEGRTPPIEQLATADMKVVEDCADGALPHTTDADGTVAGAKKFEQLGKATYTCLIENSLEGVEVDPNGGIILVDLNMSPGDMFQGWIQQRQQWTKPSAYIALTDDNVAEEWFLQTQTEFLTKGHLAAEISLPGSAHMSPDLPEELVAEKPRPPTLHLLTLGGPQKDYPVVPDQLNKDWELHNLHGAEWRAMMDKMVEEFGPFPAAPAPAPTQVPNRRRGAPDSGEQRSLRRRREAPHPDKILKEEDLPTTTTLLSCDVMNVKGGGVKLIVKQNNQIFLINGSAADVKMNAGMIVAGFGQGTWKKASESQDFGEKEVEFKMSPESIVFHAAALRTVKDLLEAELLKNPSIGICYHTKVDSPQADQPTQWTLTQDERVGFVPKGLTAEEDPEAGVTAKQVSFAAAVPVNTWGGYAEVVFLTRWSAKGLLPVRPAVLLMSDVVVPAKSALILSK</sequence>
<organism evidence="2">
    <name type="scientific">Cladocopium goreaui</name>
    <dbReference type="NCBI Taxonomy" id="2562237"/>
    <lineage>
        <taxon>Eukaryota</taxon>
        <taxon>Sar</taxon>
        <taxon>Alveolata</taxon>
        <taxon>Dinophyceae</taxon>
        <taxon>Suessiales</taxon>
        <taxon>Symbiodiniaceae</taxon>
        <taxon>Cladocopium</taxon>
    </lineage>
</organism>
<proteinExistence type="predicted"/>
<dbReference type="OrthoDB" id="414871at2759"/>
<reference evidence="2" key="1">
    <citation type="submission" date="2022-10" db="EMBL/GenBank/DDBJ databases">
        <authorList>
            <person name="Chen Y."/>
            <person name="Dougan E. K."/>
            <person name="Chan C."/>
            <person name="Rhodes N."/>
            <person name="Thang M."/>
        </authorList>
    </citation>
    <scope>NUCLEOTIDE SEQUENCE</scope>
</reference>
<name>A0A9P1G5J1_9DINO</name>
<comment type="caution">
    <text evidence="2">The sequence shown here is derived from an EMBL/GenBank/DDBJ whole genome shotgun (WGS) entry which is preliminary data.</text>
</comment>
<evidence type="ECO:0000313" key="4">
    <source>
        <dbReference type="Proteomes" id="UP001152797"/>
    </source>
</evidence>
<dbReference type="EMBL" id="CAMXCT030002429">
    <property type="protein sequence ID" value="CAL4785419.1"/>
    <property type="molecule type" value="Genomic_DNA"/>
</dbReference>
<protein>
    <submittedName>
        <fullName evidence="2">Uncharacterized protein</fullName>
    </submittedName>
</protein>
<feature type="region of interest" description="Disordered" evidence="1">
    <location>
        <begin position="911"/>
        <end position="951"/>
    </location>
</feature>
<reference evidence="3" key="2">
    <citation type="submission" date="2024-04" db="EMBL/GenBank/DDBJ databases">
        <authorList>
            <person name="Chen Y."/>
            <person name="Shah S."/>
            <person name="Dougan E. K."/>
            <person name="Thang M."/>
            <person name="Chan C."/>
        </authorList>
    </citation>
    <scope>NUCLEOTIDE SEQUENCE [LARGE SCALE GENOMIC DNA]</scope>
</reference>
<dbReference type="Proteomes" id="UP001152797">
    <property type="component" value="Unassembled WGS sequence"/>
</dbReference>